<accession>A0A815MT87</accession>
<gene>
    <name evidence="1" type="ORF">EDS130_LOCUS37846</name>
</gene>
<proteinExistence type="predicted"/>
<dbReference type="Proteomes" id="UP000663852">
    <property type="component" value="Unassembled WGS sequence"/>
</dbReference>
<comment type="caution">
    <text evidence="1">The sequence shown here is derived from an EMBL/GenBank/DDBJ whole genome shotgun (WGS) entry which is preliminary data.</text>
</comment>
<sequence>MNNKNSLFNLNKIIRRIILSNLFLVFFFHFGFSFPIPVSSSIRRHGERYVSFPLYFLRSSMQLSAPYGA</sequence>
<organism evidence="1 2">
    <name type="scientific">Adineta ricciae</name>
    <name type="common">Rotifer</name>
    <dbReference type="NCBI Taxonomy" id="249248"/>
    <lineage>
        <taxon>Eukaryota</taxon>
        <taxon>Metazoa</taxon>
        <taxon>Spiralia</taxon>
        <taxon>Gnathifera</taxon>
        <taxon>Rotifera</taxon>
        <taxon>Eurotatoria</taxon>
        <taxon>Bdelloidea</taxon>
        <taxon>Adinetida</taxon>
        <taxon>Adinetidae</taxon>
        <taxon>Adineta</taxon>
    </lineage>
</organism>
<evidence type="ECO:0000313" key="2">
    <source>
        <dbReference type="Proteomes" id="UP000663852"/>
    </source>
</evidence>
<dbReference type="EMBL" id="CAJNOJ010000381">
    <property type="protein sequence ID" value="CAF1425710.1"/>
    <property type="molecule type" value="Genomic_DNA"/>
</dbReference>
<protein>
    <submittedName>
        <fullName evidence="1">Uncharacterized protein</fullName>
    </submittedName>
</protein>
<evidence type="ECO:0000313" key="1">
    <source>
        <dbReference type="EMBL" id="CAF1425710.1"/>
    </source>
</evidence>
<reference evidence="1" key="1">
    <citation type="submission" date="2021-02" db="EMBL/GenBank/DDBJ databases">
        <authorList>
            <person name="Nowell W R."/>
        </authorList>
    </citation>
    <scope>NUCLEOTIDE SEQUENCE</scope>
</reference>
<name>A0A815MT87_ADIRI</name>
<dbReference type="AlphaFoldDB" id="A0A815MT87"/>